<dbReference type="AlphaFoldDB" id="A0A562SKR2"/>
<dbReference type="InterPro" id="IPR006118">
    <property type="entry name" value="Recombinase_CS"/>
</dbReference>
<dbReference type="RefSeq" id="WP_145346534.1">
    <property type="nucleotide sequence ID" value="NZ_SMLY01000072.1"/>
</dbReference>
<keyword evidence="8" id="KW-1185">Reference proteome</keyword>
<dbReference type="CDD" id="cd03768">
    <property type="entry name" value="SR_ResInv"/>
    <property type="match status" value="1"/>
</dbReference>
<evidence type="ECO:0000313" key="8">
    <source>
        <dbReference type="Proteomes" id="UP000320593"/>
    </source>
</evidence>
<keyword evidence="2" id="KW-0229">DNA integration</keyword>
<dbReference type="SMART" id="SM00857">
    <property type="entry name" value="Resolvase"/>
    <property type="match status" value="1"/>
</dbReference>
<organism evidence="7 8">
    <name type="scientific">Roseibium hamelinense</name>
    <dbReference type="NCBI Taxonomy" id="150831"/>
    <lineage>
        <taxon>Bacteria</taxon>
        <taxon>Pseudomonadati</taxon>
        <taxon>Pseudomonadota</taxon>
        <taxon>Alphaproteobacteria</taxon>
        <taxon>Hyphomicrobiales</taxon>
        <taxon>Stappiaceae</taxon>
        <taxon>Roseibium</taxon>
    </lineage>
</organism>
<accession>A0A562SKR2</accession>
<feature type="domain" description="Resolvase/invertase-type recombinase catalytic" evidence="6">
    <location>
        <begin position="1"/>
        <end position="136"/>
    </location>
</feature>
<evidence type="ECO:0000259" key="6">
    <source>
        <dbReference type="PROSITE" id="PS51736"/>
    </source>
</evidence>
<evidence type="ECO:0000256" key="4">
    <source>
        <dbReference type="ARBA" id="ARBA00023172"/>
    </source>
</evidence>
<dbReference type="GO" id="GO:0000150">
    <property type="term" value="F:DNA strand exchange activity"/>
    <property type="evidence" value="ECO:0007669"/>
    <property type="project" value="InterPro"/>
</dbReference>
<sequence>MRVAYRRVSTEDQNLDRQLADQPDIDRVFEEKLSGASRNRAALEEMIGFVREGDVVVVHSLDRLGRDIRDLLNIVNELNDKGVVVEFISERLRFSRHDDDPLARLQLHMLASFAEWERAIAKRRQAEGIAKAKAKHPEKYKGRPAVIDPSEVRALKEAGLGASEIAKRLGIGRASVYRLL</sequence>
<evidence type="ECO:0000256" key="3">
    <source>
        <dbReference type="ARBA" id="ARBA00023125"/>
    </source>
</evidence>
<dbReference type="InterPro" id="IPR009057">
    <property type="entry name" value="Homeodomain-like_sf"/>
</dbReference>
<proteinExistence type="inferred from homology"/>
<dbReference type="PANTHER" id="PTHR30461">
    <property type="entry name" value="DNA-INVERTASE FROM LAMBDOID PROPHAGE"/>
    <property type="match status" value="1"/>
</dbReference>
<dbReference type="GO" id="GO:0003677">
    <property type="term" value="F:DNA binding"/>
    <property type="evidence" value="ECO:0007669"/>
    <property type="project" value="UniProtKB-KW"/>
</dbReference>
<dbReference type="Proteomes" id="UP000320593">
    <property type="component" value="Unassembled WGS sequence"/>
</dbReference>
<protein>
    <submittedName>
        <fullName evidence="7">DNA invertase Pin-like site-specific DNA recombinase</fullName>
    </submittedName>
</protein>
<dbReference type="InterPro" id="IPR050639">
    <property type="entry name" value="SSR_resolvase"/>
</dbReference>
<dbReference type="InterPro" id="IPR036162">
    <property type="entry name" value="Resolvase-like_N_sf"/>
</dbReference>
<keyword evidence="3" id="KW-0238">DNA-binding</keyword>
<gene>
    <name evidence="7" type="ORF">JM93_03863</name>
</gene>
<dbReference type="OrthoDB" id="2290206at2"/>
<dbReference type="GO" id="GO:0015074">
    <property type="term" value="P:DNA integration"/>
    <property type="evidence" value="ECO:0007669"/>
    <property type="project" value="UniProtKB-KW"/>
</dbReference>
<dbReference type="SUPFAM" id="SSF46689">
    <property type="entry name" value="Homeodomain-like"/>
    <property type="match status" value="1"/>
</dbReference>
<dbReference type="InterPro" id="IPR006120">
    <property type="entry name" value="Resolvase_HTH_dom"/>
</dbReference>
<comment type="similarity">
    <text evidence="1">Belongs to the site-specific recombinase resolvase family.</text>
</comment>
<dbReference type="PROSITE" id="PS00398">
    <property type="entry name" value="RECOMBINASES_2"/>
    <property type="match status" value="1"/>
</dbReference>
<dbReference type="PROSITE" id="PS51736">
    <property type="entry name" value="RECOMBINASES_3"/>
    <property type="match status" value="1"/>
</dbReference>
<dbReference type="Pfam" id="PF02796">
    <property type="entry name" value="HTH_7"/>
    <property type="match status" value="1"/>
</dbReference>
<dbReference type="PANTHER" id="PTHR30461:SF26">
    <property type="entry name" value="RESOLVASE HOMOLOG YNEB"/>
    <property type="match status" value="1"/>
</dbReference>
<keyword evidence="4" id="KW-0233">DNA recombination</keyword>
<comment type="caution">
    <text evidence="7">The sequence shown here is derived from an EMBL/GenBank/DDBJ whole genome shotgun (WGS) entry which is preliminary data.</text>
</comment>
<evidence type="ECO:0000256" key="1">
    <source>
        <dbReference type="ARBA" id="ARBA00009913"/>
    </source>
</evidence>
<dbReference type="Gene3D" id="1.10.10.60">
    <property type="entry name" value="Homeodomain-like"/>
    <property type="match status" value="1"/>
</dbReference>
<dbReference type="SUPFAM" id="SSF53041">
    <property type="entry name" value="Resolvase-like"/>
    <property type="match status" value="1"/>
</dbReference>
<feature type="active site" description="O-(5'-phospho-DNA)-serine intermediate" evidence="5">
    <location>
        <position position="9"/>
    </location>
</feature>
<evidence type="ECO:0000256" key="2">
    <source>
        <dbReference type="ARBA" id="ARBA00022908"/>
    </source>
</evidence>
<dbReference type="Pfam" id="PF00239">
    <property type="entry name" value="Resolvase"/>
    <property type="match status" value="1"/>
</dbReference>
<dbReference type="EMBL" id="VLLF01000010">
    <property type="protein sequence ID" value="TWI81901.1"/>
    <property type="molecule type" value="Genomic_DNA"/>
</dbReference>
<evidence type="ECO:0000313" key="7">
    <source>
        <dbReference type="EMBL" id="TWI81901.1"/>
    </source>
</evidence>
<name>A0A562SKR2_9HYPH</name>
<dbReference type="Gene3D" id="3.40.50.1390">
    <property type="entry name" value="Resolvase, N-terminal catalytic domain"/>
    <property type="match status" value="1"/>
</dbReference>
<reference evidence="7 8" key="1">
    <citation type="submission" date="2019-07" db="EMBL/GenBank/DDBJ databases">
        <title>Genomic Encyclopedia of Archaeal and Bacterial Type Strains, Phase II (KMG-II): from individual species to whole genera.</title>
        <authorList>
            <person name="Goeker M."/>
        </authorList>
    </citation>
    <scope>NUCLEOTIDE SEQUENCE [LARGE SCALE GENOMIC DNA]</scope>
    <source>
        <strain evidence="7 8">ATCC BAA-252</strain>
    </source>
</reference>
<dbReference type="InterPro" id="IPR006119">
    <property type="entry name" value="Resolv_N"/>
</dbReference>
<evidence type="ECO:0000256" key="5">
    <source>
        <dbReference type="PIRSR" id="PIRSR606118-50"/>
    </source>
</evidence>